<reference evidence="1" key="1">
    <citation type="submission" date="2022-09" db="EMBL/GenBank/DDBJ databases">
        <title>Fusarium specimens isolated from Avocado Roots.</title>
        <authorList>
            <person name="Stajich J."/>
            <person name="Roper C."/>
            <person name="Heimlech-Rivalta G."/>
        </authorList>
    </citation>
    <scope>NUCLEOTIDE SEQUENCE</scope>
    <source>
        <strain evidence="1">A02</strain>
    </source>
</reference>
<accession>A0A9W8QW98</accession>
<name>A0A9W8QW98_9HYPO</name>
<sequence>YDLTPEEQRTFKIICPGTPWEELPRQDQDAIIALDAKHPDLVKSAIKTPGGSVASSSLPLSQISELPETPSQLSRPRLWEAYEKTQDIWKGQLGEKDSGL</sequence>
<evidence type="ECO:0000313" key="2">
    <source>
        <dbReference type="Proteomes" id="UP001152087"/>
    </source>
</evidence>
<protein>
    <submittedName>
        <fullName evidence="1">Uncharacterized protein</fullName>
    </submittedName>
</protein>
<dbReference type="EMBL" id="JAOQAV010000045">
    <property type="protein sequence ID" value="KAJ4180781.1"/>
    <property type="molecule type" value="Genomic_DNA"/>
</dbReference>
<feature type="non-terminal residue" evidence="1">
    <location>
        <position position="1"/>
    </location>
</feature>
<organism evidence="1 2">
    <name type="scientific">Fusarium falciforme</name>
    <dbReference type="NCBI Taxonomy" id="195108"/>
    <lineage>
        <taxon>Eukaryota</taxon>
        <taxon>Fungi</taxon>
        <taxon>Dikarya</taxon>
        <taxon>Ascomycota</taxon>
        <taxon>Pezizomycotina</taxon>
        <taxon>Sordariomycetes</taxon>
        <taxon>Hypocreomycetidae</taxon>
        <taxon>Hypocreales</taxon>
        <taxon>Nectriaceae</taxon>
        <taxon>Fusarium</taxon>
        <taxon>Fusarium solani species complex</taxon>
    </lineage>
</organism>
<comment type="caution">
    <text evidence="1">The sequence shown here is derived from an EMBL/GenBank/DDBJ whole genome shotgun (WGS) entry which is preliminary data.</text>
</comment>
<evidence type="ECO:0000313" key="1">
    <source>
        <dbReference type="EMBL" id="KAJ4180781.1"/>
    </source>
</evidence>
<keyword evidence="2" id="KW-1185">Reference proteome</keyword>
<gene>
    <name evidence="1" type="ORF">NW755_011504</name>
</gene>
<proteinExistence type="predicted"/>
<dbReference type="AlphaFoldDB" id="A0A9W8QW98"/>
<dbReference type="Proteomes" id="UP001152087">
    <property type="component" value="Unassembled WGS sequence"/>
</dbReference>